<sequence>MELHNFFTNITFIFSFLFVLFKIVKTLSANNSTVNLPPGPWTMPLVGNLHQIISSSLLHIRVFVGGFELGLAKSKTRNI</sequence>
<evidence type="ECO:0000313" key="4">
    <source>
        <dbReference type="Proteomes" id="UP000002051"/>
    </source>
</evidence>
<evidence type="ECO:0000313" key="3">
    <source>
        <dbReference type="EnsemblPlants" id="KEH28450"/>
    </source>
</evidence>
<reference evidence="2 4" key="1">
    <citation type="journal article" date="2011" name="Nature">
        <title>The Medicago genome provides insight into the evolution of rhizobial symbioses.</title>
        <authorList>
            <person name="Young N.D."/>
            <person name="Debelle F."/>
            <person name="Oldroyd G.E."/>
            <person name="Geurts R."/>
            <person name="Cannon S.B."/>
            <person name="Udvardi M.K."/>
            <person name="Benedito V.A."/>
            <person name="Mayer K.F."/>
            <person name="Gouzy J."/>
            <person name="Schoof H."/>
            <person name="Van de Peer Y."/>
            <person name="Proost S."/>
            <person name="Cook D.R."/>
            <person name="Meyers B.C."/>
            <person name="Spannagl M."/>
            <person name="Cheung F."/>
            <person name="De Mita S."/>
            <person name="Krishnakumar V."/>
            <person name="Gundlach H."/>
            <person name="Zhou S."/>
            <person name="Mudge J."/>
            <person name="Bharti A.K."/>
            <person name="Murray J.D."/>
            <person name="Naoumkina M.A."/>
            <person name="Rosen B."/>
            <person name="Silverstein K.A."/>
            <person name="Tang H."/>
            <person name="Rombauts S."/>
            <person name="Zhao P.X."/>
            <person name="Zhou P."/>
            <person name="Barbe V."/>
            <person name="Bardou P."/>
            <person name="Bechner M."/>
            <person name="Bellec A."/>
            <person name="Berger A."/>
            <person name="Berges H."/>
            <person name="Bidwell S."/>
            <person name="Bisseling T."/>
            <person name="Choisne N."/>
            <person name="Couloux A."/>
            <person name="Denny R."/>
            <person name="Deshpande S."/>
            <person name="Dai X."/>
            <person name="Doyle J.J."/>
            <person name="Dudez A.M."/>
            <person name="Farmer A.D."/>
            <person name="Fouteau S."/>
            <person name="Franken C."/>
            <person name="Gibelin C."/>
            <person name="Gish J."/>
            <person name="Goldstein S."/>
            <person name="Gonzalez A.J."/>
            <person name="Green P.J."/>
            <person name="Hallab A."/>
            <person name="Hartog M."/>
            <person name="Hua A."/>
            <person name="Humphray S.J."/>
            <person name="Jeong D.H."/>
            <person name="Jing Y."/>
            <person name="Jocker A."/>
            <person name="Kenton S.M."/>
            <person name="Kim D.J."/>
            <person name="Klee K."/>
            <person name="Lai H."/>
            <person name="Lang C."/>
            <person name="Lin S."/>
            <person name="Macmil S.L."/>
            <person name="Magdelenat G."/>
            <person name="Matthews L."/>
            <person name="McCorrison J."/>
            <person name="Monaghan E.L."/>
            <person name="Mun J.H."/>
            <person name="Najar F.Z."/>
            <person name="Nicholson C."/>
            <person name="Noirot C."/>
            <person name="O'Bleness M."/>
            <person name="Paule C.R."/>
            <person name="Poulain J."/>
            <person name="Prion F."/>
            <person name="Qin B."/>
            <person name="Qu C."/>
            <person name="Retzel E.F."/>
            <person name="Riddle C."/>
            <person name="Sallet E."/>
            <person name="Samain S."/>
            <person name="Samson N."/>
            <person name="Sanders I."/>
            <person name="Saurat O."/>
            <person name="Scarpelli C."/>
            <person name="Schiex T."/>
            <person name="Segurens B."/>
            <person name="Severin A.J."/>
            <person name="Sherrier D.J."/>
            <person name="Shi R."/>
            <person name="Sims S."/>
            <person name="Singer S.R."/>
            <person name="Sinharoy S."/>
            <person name="Sterck L."/>
            <person name="Viollet A."/>
            <person name="Wang B.B."/>
            <person name="Wang K."/>
            <person name="Wang M."/>
            <person name="Wang X."/>
            <person name="Warfsmann J."/>
            <person name="Weissenbach J."/>
            <person name="White D.D."/>
            <person name="White J.D."/>
            <person name="Wiley G.B."/>
            <person name="Wincker P."/>
            <person name="Xing Y."/>
            <person name="Yang L."/>
            <person name="Yao Z."/>
            <person name="Ying F."/>
            <person name="Zhai J."/>
            <person name="Zhou L."/>
            <person name="Zuber A."/>
            <person name="Denarie J."/>
            <person name="Dixon R.A."/>
            <person name="May G.D."/>
            <person name="Schwartz D.C."/>
            <person name="Rogers J."/>
            <person name="Quetier F."/>
            <person name="Town C.D."/>
            <person name="Roe B.A."/>
        </authorList>
    </citation>
    <scope>NUCLEOTIDE SEQUENCE [LARGE SCALE GENOMIC DNA]</scope>
    <source>
        <strain evidence="2">A17</strain>
        <strain evidence="3 4">cv. Jemalong A17</strain>
    </source>
</reference>
<gene>
    <name evidence="2" type="ordered locus">MTR_5g094635</name>
</gene>
<protein>
    <submittedName>
        <fullName evidence="2">Transmembrane protein, putative</fullName>
    </submittedName>
</protein>
<dbReference type="PaxDb" id="3880-AET00672"/>
<dbReference type="AlphaFoldDB" id="A0A072URF7"/>
<dbReference type="HOGENOM" id="CLU_2609678_0_0_1"/>
<keyword evidence="1 2" id="KW-0812">Transmembrane</keyword>
<dbReference type="EnsemblPlants" id="KEH28450">
    <property type="protein sequence ID" value="KEH28450"/>
    <property type="gene ID" value="MTR_5g094635"/>
</dbReference>
<accession>A0A072URF7</accession>
<dbReference type="eggNOG" id="KOG0156">
    <property type="taxonomic scope" value="Eukaryota"/>
</dbReference>
<reference evidence="2 4" key="2">
    <citation type="journal article" date="2014" name="BMC Genomics">
        <title>An improved genome release (version Mt4.0) for the model legume Medicago truncatula.</title>
        <authorList>
            <person name="Tang H."/>
            <person name="Krishnakumar V."/>
            <person name="Bidwell S."/>
            <person name="Rosen B."/>
            <person name="Chan A."/>
            <person name="Zhou S."/>
            <person name="Gentzbittel L."/>
            <person name="Childs K.L."/>
            <person name="Yandell M."/>
            <person name="Gundlach H."/>
            <person name="Mayer K.F."/>
            <person name="Schwartz D.C."/>
            <person name="Town C.D."/>
        </authorList>
    </citation>
    <scope>GENOME REANNOTATION</scope>
    <source>
        <strain evidence="2">A17</strain>
        <strain evidence="3 4">cv. Jemalong A17</strain>
    </source>
</reference>
<feature type="transmembrane region" description="Helical" evidence="1">
    <location>
        <begin position="6"/>
        <end position="24"/>
    </location>
</feature>
<evidence type="ECO:0000313" key="2">
    <source>
        <dbReference type="EMBL" id="KEH28450.1"/>
    </source>
</evidence>
<organism evidence="2 4">
    <name type="scientific">Medicago truncatula</name>
    <name type="common">Barrel medic</name>
    <name type="synonym">Medicago tribuloides</name>
    <dbReference type="NCBI Taxonomy" id="3880"/>
    <lineage>
        <taxon>Eukaryota</taxon>
        <taxon>Viridiplantae</taxon>
        <taxon>Streptophyta</taxon>
        <taxon>Embryophyta</taxon>
        <taxon>Tracheophyta</taxon>
        <taxon>Spermatophyta</taxon>
        <taxon>Magnoliopsida</taxon>
        <taxon>eudicotyledons</taxon>
        <taxon>Gunneridae</taxon>
        <taxon>Pentapetalae</taxon>
        <taxon>rosids</taxon>
        <taxon>fabids</taxon>
        <taxon>Fabales</taxon>
        <taxon>Fabaceae</taxon>
        <taxon>Papilionoideae</taxon>
        <taxon>50 kb inversion clade</taxon>
        <taxon>NPAAA clade</taxon>
        <taxon>Hologalegina</taxon>
        <taxon>IRL clade</taxon>
        <taxon>Trifolieae</taxon>
        <taxon>Medicago</taxon>
    </lineage>
</organism>
<evidence type="ECO:0000256" key="1">
    <source>
        <dbReference type="SAM" id="Phobius"/>
    </source>
</evidence>
<keyword evidence="1" id="KW-1133">Transmembrane helix</keyword>
<keyword evidence="4" id="KW-1185">Reference proteome</keyword>
<proteinExistence type="predicted"/>
<name>A0A072URF7_MEDTR</name>
<keyword evidence="1" id="KW-0472">Membrane</keyword>
<dbReference type="Proteomes" id="UP000002051">
    <property type="component" value="Chromosome 5"/>
</dbReference>
<reference evidence="3" key="3">
    <citation type="submission" date="2015-04" db="UniProtKB">
        <authorList>
            <consortium name="EnsemblPlants"/>
        </authorList>
    </citation>
    <scope>IDENTIFICATION</scope>
    <source>
        <strain evidence="3">cv. Jemalong A17</strain>
    </source>
</reference>
<dbReference type="EMBL" id="CM001221">
    <property type="protein sequence ID" value="KEH28450.1"/>
    <property type="molecule type" value="Genomic_DNA"/>
</dbReference>